<dbReference type="InterPro" id="IPR003342">
    <property type="entry name" value="ArnT-like_N"/>
</dbReference>
<evidence type="ECO:0000256" key="3">
    <source>
        <dbReference type="ARBA" id="ARBA00022676"/>
    </source>
</evidence>
<keyword evidence="2" id="KW-1003">Cell membrane</keyword>
<evidence type="ECO:0000259" key="9">
    <source>
        <dbReference type="Pfam" id="PF02366"/>
    </source>
</evidence>
<evidence type="ECO:0000256" key="8">
    <source>
        <dbReference type="SAM" id="Phobius"/>
    </source>
</evidence>
<dbReference type="EMBL" id="JAENIM010000022">
    <property type="protein sequence ID" value="MBK1790474.1"/>
    <property type="molecule type" value="Genomic_DNA"/>
</dbReference>
<feature type="transmembrane region" description="Helical" evidence="8">
    <location>
        <begin position="323"/>
        <end position="344"/>
    </location>
</feature>
<dbReference type="PANTHER" id="PTHR33908">
    <property type="entry name" value="MANNOSYLTRANSFERASE YKCB-RELATED"/>
    <property type="match status" value="1"/>
</dbReference>
<dbReference type="GO" id="GO:0005886">
    <property type="term" value="C:plasma membrane"/>
    <property type="evidence" value="ECO:0007669"/>
    <property type="project" value="UniProtKB-SubCell"/>
</dbReference>
<dbReference type="GO" id="GO:0006493">
    <property type="term" value="P:protein O-linked glycosylation"/>
    <property type="evidence" value="ECO:0007669"/>
    <property type="project" value="InterPro"/>
</dbReference>
<feature type="transmembrane region" description="Helical" evidence="8">
    <location>
        <begin position="356"/>
        <end position="378"/>
    </location>
</feature>
<dbReference type="GO" id="GO:0010041">
    <property type="term" value="P:response to iron(III) ion"/>
    <property type="evidence" value="ECO:0007669"/>
    <property type="project" value="TreeGrafter"/>
</dbReference>
<dbReference type="GO" id="GO:0009103">
    <property type="term" value="P:lipopolysaccharide biosynthetic process"/>
    <property type="evidence" value="ECO:0007669"/>
    <property type="project" value="UniProtKB-ARBA"/>
</dbReference>
<dbReference type="Pfam" id="PF02366">
    <property type="entry name" value="PMT"/>
    <property type="match status" value="1"/>
</dbReference>
<keyword evidence="7 8" id="KW-0472">Membrane</keyword>
<accession>A0A8J7MEQ0</accession>
<feature type="transmembrane region" description="Helical" evidence="8">
    <location>
        <begin position="102"/>
        <end position="121"/>
    </location>
</feature>
<evidence type="ECO:0000256" key="5">
    <source>
        <dbReference type="ARBA" id="ARBA00022692"/>
    </source>
</evidence>
<evidence type="ECO:0000313" key="10">
    <source>
        <dbReference type="EMBL" id="MBK1790474.1"/>
    </source>
</evidence>
<feature type="transmembrane region" description="Helical" evidence="8">
    <location>
        <begin position="73"/>
        <end position="90"/>
    </location>
</feature>
<dbReference type="RefSeq" id="WP_200310508.1">
    <property type="nucleotide sequence ID" value="NZ_JAENIM010000022.1"/>
</dbReference>
<feature type="transmembrane region" description="Helical" evidence="8">
    <location>
        <begin position="298"/>
        <end position="317"/>
    </location>
</feature>
<dbReference type="PANTHER" id="PTHR33908:SF3">
    <property type="entry name" value="UNDECAPRENYL PHOSPHATE-ALPHA-4-AMINO-4-DEOXY-L-ARABINOSE ARABINOSYL TRANSFERASE"/>
    <property type="match status" value="1"/>
</dbReference>
<dbReference type="GO" id="GO:0000030">
    <property type="term" value="F:mannosyltransferase activity"/>
    <property type="evidence" value="ECO:0007669"/>
    <property type="project" value="InterPro"/>
</dbReference>
<protein>
    <submittedName>
        <fullName evidence="10">Glycosyltransferase family 39 protein</fullName>
    </submittedName>
</protein>
<evidence type="ECO:0000256" key="6">
    <source>
        <dbReference type="ARBA" id="ARBA00022989"/>
    </source>
</evidence>
<keyword evidence="11" id="KW-1185">Reference proteome</keyword>
<evidence type="ECO:0000256" key="7">
    <source>
        <dbReference type="ARBA" id="ARBA00023136"/>
    </source>
</evidence>
<comment type="subcellular location">
    <subcellularLocation>
        <location evidence="1">Cell membrane</location>
        <topology evidence="1">Multi-pass membrane protein</topology>
    </subcellularLocation>
</comment>
<reference evidence="10" key="1">
    <citation type="submission" date="2021-01" db="EMBL/GenBank/DDBJ databases">
        <title>Modified the classification status of verrucomicrobia.</title>
        <authorList>
            <person name="Feng X."/>
        </authorList>
    </citation>
    <scope>NUCLEOTIDE SEQUENCE</scope>
    <source>
        <strain evidence="10">_KCTC 22039</strain>
    </source>
</reference>
<feature type="transmembrane region" description="Helical" evidence="8">
    <location>
        <begin position="151"/>
        <end position="167"/>
    </location>
</feature>
<proteinExistence type="predicted"/>
<evidence type="ECO:0000256" key="2">
    <source>
        <dbReference type="ARBA" id="ARBA00022475"/>
    </source>
</evidence>
<dbReference type="InterPro" id="IPR050297">
    <property type="entry name" value="LipidA_mod_glycosyltrf_83"/>
</dbReference>
<evidence type="ECO:0000256" key="4">
    <source>
        <dbReference type="ARBA" id="ARBA00022679"/>
    </source>
</evidence>
<dbReference type="GO" id="GO:0016763">
    <property type="term" value="F:pentosyltransferase activity"/>
    <property type="evidence" value="ECO:0007669"/>
    <property type="project" value="TreeGrafter"/>
</dbReference>
<sequence length="495" mass="56821">MLTGLLVLRIVLMFVVPQIDSTESRYAEISRKIVETGNWLTPQHDYAVPFWAKPPLSMWTSAAGMQVFGVSDFSARIGILLVSLVLLWLIYRWCKQARGREFAAVAVTILFTTVIFFTSAAFVQTDLLMVLGTSAAMVAFWNAMHNDRRQLVWGYLFFVGLAIGLLAKGPVAIVLSAIPIGGWVLFRNEWIRTWKNIPWISGTLLMLLIAAPWYYLAEKATPGYLEYFFVGEHYMRYTVSGWEGDMYGNAHSKPIGTIWLLWLAMLLPWSFLPLMAIIFRRNSTKDHLRRVNNAKSGWMSYVTWWALAPVLFFTVSRNVIPSYVLPGVPAAAVWILEVWLAGYGRDSRMTLPMQKVMSAIVLSFAGIWVVACIIFAFYPQVISKNSQKQLVLDAQEMGLPLYYYGKRQYSAEFYSDGEVVRITDKDPYAEHLQLENAVKKPKFMLKSDIGQLLENDQQDLFAIRKSEVVLFSEDFWSHFEQVKEYKKYLLFREIK</sequence>
<keyword evidence="6 8" id="KW-1133">Transmembrane helix</keyword>
<comment type="caution">
    <text evidence="10">The sequence shown here is derived from an EMBL/GenBank/DDBJ whole genome shotgun (WGS) entry which is preliminary data.</text>
</comment>
<dbReference type="Proteomes" id="UP000624703">
    <property type="component" value="Unassembled WGS sequence"/>
</dbReference>
<dbReference type="AlphaFoldDB" id="A0A8J7MEQ0"/>
<evidence type="ECO:0000256" key="1">
    <source>
        <dbReference type="ARBA" id="ARBA00004651"/>
    </source>
</evidence>
<keyword evidence="3" id="KW-0328">Glycosyltransferase</keyword>
<gene>
    <name evidence="10" type="ORF">JIN82_04795</name>
</gene>
<feature type="transmembrane region" description="Helical" evidence="8">
    <location>
        <begin position="259"/>
        <end position="278"/>
    </location>
</feature>
<evidence type="ECO:0000313" key="11">
    <source>
        <dbReference type="Proteomes" id="UP000624703"/>
    </source>
</evidence>
<feature type="transmembrane region" description="Helical" evidence="8">
    <location>
        <begin position="197"/>
        <end position="216"/>
    </location>
</feature>
<name>A0A8J7MEQ0_9BACT</name>
<keyword evidence="5 8" id="KW-0812">Transmembrane</keyword>
<keyword evidence="4" id="KW-0808">Transferase</keyword>
<feature type="domain" description="ArnT-like N-terminal" evidence="9">
    <location>
        <begin position="16"/>
        <end position="223"/>
    </location>
</feature>
<organism evidence="10 11">
    <name type="scientific">Persicirhabdus sediminis</name>
    <dbReference type="NCBI Taxonomy" id="454144"/>
    <lineage>
        <taxon>Bacteria</taxon>
        <taxon>Pseudomonadati</taxon>
        <taxon>Verrucomicrobiota</taxon>
        <taxon>Verrucomicrobiia</taxon>
        <taxon>Verrucomicrobiales</taxon>
        <taxon>Verrucomicrobiaceae</taxon>
        <taxon>Persicirhabdus</taxon>
    </lineage>
</organism>